<reference evidence="2 4" key="1">
    <citation type="submission" date="2017-10" db="EMBL/GenBank/DDBJ databases">
        <title>Genomics of the genus Arcobacter.</title>
        <authorList>
            <person name="Perez-Cataluna A."/>
            <person name="Figueras M.J."/>
        </authorList>
    </citation>
    <scope>NUCLEOTIDE SEQUENCE [LARGE SCALE GENOMIC DNA]</scope>
    <source>
        <strain evidence="2 4">CECT 7835</strain>
    </source>
</reference>
<evidence type="ECO:0000313" key="4">
    <source>
        <dbReference type="Proteomes" id="UP000289193"/>
    </source>
</evidence>
<dbReference type="Proteomes" id="UP000253850">
    <property type="component" value="Chromosome"/>
</dbReference>
<gene>
    <name evidence="1" type="ORF">ABIV_2597</name>
    <name evidence="2" type="ORF">CRV05_08865</name>
</gene>
<dbReference type="EMBL" id="PDKM01000004">
    <property type="protein sequence ID" value="RXK09831.1"/>
    <property type="molecule type" value="Genomic_DNA"/>
</dbReference>
<dbReference type="RefSeq" id="WP_114840342.1">
    <property type="nucleotide sequence ID" value="NZ_CP031217.1"/>
</dbReference>
<reference evidence="1 3" key="2">
    <citation type="submission" date="2018-07" db="EMBL/GenBank/DDBJ databases">
        <title>Complete genome of the Arcobacter bivalviorum type strain LMG 26154.</title>
        <authorList>
            <person name="Miller W.G."/>
            <person name="Yee E."/>
            <person name="Bono J.L."/>
        </authorList>
    </citation>
    <scope>NUCLEOTIDE SEQUENCE [LARGE SCALE GENOMIC DNA]</scope>
    <source>
        <strain evidence="1 3">LMG 26154</strain>
    </source>
</reference>
<dbReference type="SUPFAM" id="SSF101744">
    <property type="entry name" value="Rof/RNase P subunit-like"/>
    <property type="match status" value="1"/>
</dbReference>
<dbReference type="EMBL" id="CP031217">
    <property type="protein sequence ID" value="AXH13563.1"/>
    <property type="molecule type" value="Genomic_DNA"/>
</dbReference>
<dbReference type="InterPro" id="IPR023534">
    <property type="entry name" value="Rof/RNase_P-like"/>
</dbReference>
<sequence length="82" mass="9735">MNKKYTPVPCAFYDELEAAVVKKLNCEIIYLENEEQKIINSKVIDLKNIQKEEFMILENNQQIRLDFILFFNGISPKDKNYC</sequence>
<dbReference type="Proteomes" id="UP000289193">
    <property type="component" value="Unassembled WGS sequence"/>
</dbReference>
<dbReference type="Gene3D" id="2.30.30.400">
    <property type="entry name" value="Rof-like"/>
    <property type="match status" value="1"/>
</dbReference>
<evidence type="ECO:0000313" key="1">
    <source>
        <dbReference type="EMBL" id="AXH13563.1"/>
    </source>
</evidence>
<organism evidence="2 4">
    <name type="scientific">Halarcobacter bivalviorum</name>
    <dbReference type="NCBI Taxonomy" id="663364"/>
    <lineage>
        <taxon>Bacteria</taxon>
        <taxon>Pseudomonadati</taxon>
        <taxon>Campylobacterota</taxon>
        <taxon>Epsilonproteobacteria</taxon>
        <taxon>Campylobacterales</taxon>
        <taxon>Arcobacteraceae</taxon>
        <taxon>Halarcobacter</taxon>
    </lineage>
</organism>
<proteinExistence type="predicted"/>
<protein>
    <submittedName>
        <fullName evidence="2">Transcriptional antiterminator Rof</fullName>
    </submittedName>
</protein>
<keyword evidence="4" id="KW-1185">Reference proteome</keyword>
<dbReference type="AlphaFoldDB" id="A0AAX2AAX0"/>
<dbReference type="KEGG" id="hbv:ABIV_2597"/>
<name>A0AAX2AAX0_9BACT</name>
<evidence type="ECO:0000313" key="2">
    <source>
        <dbReference type="EMBL" id="RXK09831.1"/>
    </source>
</evidence>
<dbReference type="InterPro" id="IPR038626">
    <property type="entry name" value="Rof-like_sf"/>
</dbReference>
<evidence type="ECO:0000313" key="3">
    <source>
        <dbReference type="Proteomes" id="UP000253850"/>
    </source>
</evidence>
<accession>A0AAX2AAX0</accession>